<dbReference type="Proteomes" id="UP000199679">
    <property type="component" value="Chromosome I"/>
</dbReference>
<keyword evidence="1" id="KW-0378">Hydrolase</keyword>
<dbReference type="EMBL" id="LT629740">
    <property type="protein sequence ID" value="SDT44099.1"/>
    <property type="molecule type" value="Genomic_DNA"/>
</dbReference>
<keyword evidence="4" id="KW-1185">Reference proteome</keyword>
<dbReference type="GO" id="GO:0005975">
    <property type="term" value="P:carbohydrate metabolic process"/>
    <property type="evidence" value="ECO:0007669"/>
    <property type="project" value="TreeGrafter"/>
</dbReference>
<name>A0A1H2AE43_MUCMA</name>
<reference evidence="3 4" key="1">
    <citation type="submission" date="2016-10" db="EMBL/GenBank/DDBJ databases">
        <authorList>
            <person name="de Groot N.N."/>
        </authorList>
    </citation>
    <scope>NUCLEOTIDE SEQUENCE [LARGE SCALE GENOMIC DNA]</scope>
    <source>
        <strain evidence="3 4">MP1X4</strain>
    </source>
</reference>
<evidence type="ECO:0000259" key="2">
    <source>
        <dbReference type="Pfam" id="PF03629"/>
    </source>
</evidence>
<dbReference type="AlphaFoldDB" id="A0A1H2AE43"/>
<feature type="domain" description="Sialate O-acetylesterase" evidence="2">
    <location>
        <begin position="122"/>
        <end position="240"/>
    </location>
</feature>
<feature type="domain" description="Sialate O-acetylesterase" evidence="2">
    <location>
        <begin position="439"/>
        <end position="524"/>
    </location>
</feature>
<dbReference type="InterPro" id="IPR039329">
    <property type="entry name" value="SIAE"/>
</dbReference>
<dbReference type="InterPro" id="IPR036514">
    <property type="entry name" value="SGNH_hydro_sf"/>
</dbReference>
<dbReference type="PANTHER" id="PTHR22901:SF0">
    <property type="entry name" value="SIALATE O-ACETYLESTERASE"/>
    <property type="match status" value="1"/>
</dbReference>
<dbReference type="InterPro" id="IPR008979">
    <property type="entry name" value="Galactose-bd-like_sf"/>
</dbReference>
<dbReference type="Pfam" id="PF03629">
    <property type="entry name" value="SASA"/>
    <property type="match status" value="2"/>
</dbReference>
<accession>A0A1H2AE43</accession>
<evidence type="ECO:0000256" key="1">
    <source>
        <dbReference type="ARBA" id="ARBA00022801"/>
    </source>
</evidence>
<dbReference type="SUPFAM" id="SSF52266">
    <property type="entry name" value="SGNH hydrolase"/>
    <property type="match status" value="1"/>
</dbReference>
<dbReference type="STRING" id="652787.SAMN05216490_3491"/>
<sequence>MDILMSKLKIIYKFFLMFYMLLLAGLSVNAQSGYAQITLPKVFGDNMVLQRGIAIPVWGKATPGSLIVAMLGKETIKAKTDKEGKWMLHFTKFKAGGPYDLKIFESGKPESAIKLKGILIGDVWLASGQSNMELQVQQARDAPNEIGKADFPQIRFLIVEHDIKLTPQSDFLAGKWKLCDTNNVKQFSAVAYYFARKIHTEQNVPIGIIQSTWGGTPVQTWTSREMLLTSTATRAKILANDTLSQNNVVKDSLNMVHFWDIVYHPQGSSDKIVPLPEYDDSGWTAVEMPHMVKDFGIGKYEGMMWLRKKVVLPPSFAGKQLVLNIGRPEMNYSLYFNGAEICKTIWNSNPKQFYTIPASLVKNGENTICIRVAMLWGGGGFNPPAENIYITDDVAKVSLAGKWLYKKDVEPAFPQIRNYQNYSALLFNGMINPLIPFGVKGVIWYQGEANDTEAYRYRELFPMLINDWRQRWHLGNLPFLYVQLANFKKVDPLPSESEWAELREAQTLTLSQPNTGMACIIDVGDANSIHPLNKQEVGRRLALIADKKVYNKNVIASGPMYKSYVIKGKDISITFTDTGAGLATRDTASLKGFAIAGDDKKFYWASARIEGDKVIVSSDKVAVPVAVRYAWADNPVCNLVNKEGLPAVPFRTDEWKGITQK</sequence>
<gene>
    <name evidence="3" type="ORF">SAMN05216490_3491</name>
</gene>
<evidence type="ECO:0000313" key="3">
    <source>
        <dbReference type="EMBL" id="SDT44099.1"/>
    </source>
</evidence>
<dbReference type="Gene3D" id="3.40.50.1110">
    <property type="entry name" value="SGNH hydrolase"/>
    <property type="match status" value="2"/>
</dbReference>
<dbReference type="PANTHER" id="PTHR22901">
    <property type="entry name" value="SIALATE O-ACETYLESTERASE"/>
    <property type="match status" value="1"/>
</dbReference>
<dbReference type="SUPFAM" id="SSF49785">
    <property type="entry name" value="Galactose-binding domain-like"/>
    <property type="match status" value="1"/>
</dbReference>
<proteinExistence type="predicted"/>
<organism evidence="3 4">
    <name type="scientific">Mucilaginibacter mallensis</name>
    <dbReference type="NCBI Taxonomy" id="652787"/>
    <lineage>
        <taxon>Bacteria</taxon>
        <taxon>Pseudomonadati</taxon>
        <taxon>Bacteroidota</taxon>
        <taxon>Sphingobacteriia</taxon>
        <taxon>Sphingobacteriales</taxon>
        <taxon>Sphingobacteriaceae</taxon>
        <taxon>Mucilaginibacter</taxon>
    </lineage>
</organism>
<dbReference type="GO" id="GO:0001681">
    <property type="term" value="F:sialate O-acetylesterase activity"/>
    <property type="evidence" value="ECO:0007669"/>
    <property type="project" value="InterPro"/>
</dbReference>
<dbReference type="InterPro" id="IPR005181">
    <property type="entry name" value="SASA"/>
</dbReference>
<evidence type="ECO:0000313" key="4">
    <source>
        <dbReference type="Proteomes" id="UP000199679"/>
    </source>
</evidence>
<protein>
    <submittedName>
        <fullName evidence="3">Sialate O-acetylesterase</fullName>
    </submittedName>
</protein>
<dbReference type="RefSeq" id="WP_232009320.1">
    <property type="nucleotide sequence ID" value="NZ_LT629740.1"/>
</dbReference>